<sequence length="393" mass="43647">MSPSTSIQLYAELLINIRTVTFFATLSSEHTPLTKAELSADGETITLSHEGETARIRLPTRIKGGGSATLSLPESPAKDLSLRLQLEETREGFLRFPGGVGEMGGGENVVPWDASTFATGKQVRCKSCGARFLGGQVRVWKDLPGEGWAEMMEFWHCHKPHEHGEEGHEHDDVQGKGYAAGQRWVVVKGTGFVDLAYMVCAEDDFEGIEKAAATETSMIPQKLACKTCGAMVGVVDEKAEGWRVFKWSMALSTADGQQESYSAEKWISAQILTAIENDAIRKFVVSSADRERCDDDRALMLWIFTPDLSISSSVGSDERQDPTRVMKVFHRTIHDSGDVIDTDTSVERLYFPEEVLQLLLRSLEKNAELLPETARRFKEWDVGLLQRFDPKAV</sequence>
<dbReference type="OrthoDB" id="386949at2759"/>
<dbReference type="PANTHER" id="PTHR31531:SF2">
    <property type="entry name" value="E3 UBIQUITIN-PROTEIN LIGASE E3D"/>
    <property type="match status" value="1"/>
</dbReference>
<protein>
    <recommendedName>
        <fullName evidence="3">Ubiquitin-conjugating enzyme E2-binding protein</fullName>
    </recommendedName>
</protein>
<dbReference type="PANTHER" id="PTHR31531">
    <property type="entry name" value="E3 UBIQUITIN-PROTEIN LIGASE E3D FAMILY MEMBER"/>
    <property type="match status" value="1"/>
</dbReference>
<organism evidence="1 2">
    <name type="scientific">Aulographum hederae CBS 113979</name>
    <dbReference type="NCBI Taxonomy" id="1176131"/>
    <lineage>
        <taxon>Eukaryota</taxon>
        <taxon>Fungi</taxon>
        <taxon>Dikarya</taxon>
        <taxon>Ascomycota</taxon>
        <taxon>Pezizomycotina</taxon>
        <taxon>Dothideomycetes</taxon>
        <taxon>Pleosporomycetidae</taxon>
        <taxon>Aulographales</taxon>
        <taxon>Aulographaceae</taxon>
    </lineage>
</organism>
<name>A0A6G1HGJ3_9PEZI</name>
<evidence type="ECO:0008006" key="3">
    <source>
        <dbReference type="Google" id="ProtNLM"/>
    </source>
</evidence>
<reference evidence="1" key="1">
    <citation type="journal article" date="2020" name="Stud. Mycol.">
        <title>101 Dothideomycetes genomes: a test case for predicting lifestyles and emergence of pathogens.</title>
        <authorList>
            <person name="Haridas S."/>
            <person name="Albert R."/>
            <person name="Binder M."/>
            <person name="Bloem J."/>
            <person name="Labutti K."/>
            <person name="Salamov A."/>
            <person name="Andreopoulos B."/>
            <person name="Baker S."/>
            <person name="Barry K."/>
            <person name="Bills G."/>
            <person name="Bluhm B."/>
            <person name="Cannon C."/>
            <person name="Castanera R."/>
            <person name="Culley D."/>
            <person name="Daum C."/>
            <person name="Ezra D."/>
            <person name="Gonzalez J."/>
            <person name="Henrissat B."/>
            <person name="Kuo A."/>
            <person name="Liang C."/>
            <person name="Lipzen A."/>
            <person name="Lutzoni F."/>
            <person name="Magnuson J."/>
            <person name="Mondo S."/>
            <person name="Nolan M."/>
            <person name="Ohm R."/>
            <person name="Pangilinan J."/>
            <person name="Park H.-J."/>
            <person name="Ramirez L."/>
            <person name="Alfaro M."/>
            <person name="Sun H."/>
            <person name="Tritt A."/>
            <person name="Yoshinaga Y."/>
            <person name="Zwiers L.-H."/>
            <person name="Turgeon B."/>
            <person name="Goodwin S."/>
            <person name="Spatafora J."/>
            <person name="Crous P."/>
            <person name="Grigoriev I."/>
        </authorList>
    </citation>
    <scope>NUCLEOTIDE SEQUENCE</scope>
    <source>
        <strain evidence="1">CBS 113979</strain>
    </source>
</reference>
<keyword evidence="2" id="KW-1185">Reference proteome</keyword>
<dbReference type="GO" id="GO:0000209">
    <property type="term" value="P:protein polyubiquitination"/>
    <property type="evidence" value="ECO:0007669"/>
    <property type="project" value="TreeGrafter"/>
</dbReference>
<dbReference type="GO" id="GO:0031624">
    <property type="term" value="F:ubiquitin conjugating enzyme binding"/>
    <property type="evidence" value="ECO:0007669"/>
    <property type="project" value="TreeGrafter"/>
</dbReference>
<dbReference type="GO" id="GO:0051865">
    <property type="term" value="P:protein autoubiquitination"/>
    <property type="evidence" value="ECO:0007669"/>
    <property type="project" value="TreeGrafter"/>
</dbReference>
<dbReference type="AlphaFoldDB" id="A0A6G1HGJ3"/>
<dbReference type="EMBL" id="ML977138">
    <property type="protein sequence ID" value="KAF1992149.1"/>
    <property type="molecule type" value="Genomic_DNA"/>
</dbReference>
<evidence type="ECO:0000313" key="2">
    <source>
        <dbReference type="Proteomes" id="UP000800041"/>
    </source>
</evidence>
<dbReference type="GO" id="GO:0006513">
    <property type="term" value="P:protein monoubiquitination"/>
    <property type="evidence" value="ECO:0007669"/>
    <property type="project" value="TreeGrafter"/>
</dbReference>
<evidence type="ECO:0000313" key="1">
    <source>
        <dbReference type="EMBL" id="KAF1992149.1"/>
    </source>
</evidence>
<dbReference type="GO" id="GO:0061630">
    <property type="term" value="F:ubiquitin protein ligase activity"/>
    <property type="evidence" value="ECO:0007669"/>
    <property type="project" value="TreeGrafter"/>
</dbReference>
<accession>A0A6G1HGJ3</accession>
<gene>
    <name evidence="1" type="ORF">K402DRAFT_388723</name>
</gene>
<dbReference type="GO" id="GO:0005829">
    <property type="term" value="C:cytosol"/>
    <property type="evidence" value="ECO:0007669"/>
    <property type="project" value="TreeGrafter"/>
</dbReference>
<dbReference type="InterPro" id="IPR019193">
    <property type="entry name" value="UBQ-conj_enz_E2-bd_prot"/>
</dbReference>
<dbReference type="GO" id="GO:0030332">
    <property type="term" value="F:cyclin binding"/>
    <property type="evidence" value="ECO:0007669"/>
    <property type="project" value="TreeGrafter"/>
</dbReference>
<proteinExistence type="predicted"/>
<dbReference type="Proteomes" id="UP000800041">
    <property type="component" value="Unassembled WGS sequence"/>
</dbReference>
<dbReference type="GO" id="GO:0043161">
    <property type="term" value="P:proteasome-mediated ubiquitin-dependent protein catabolic process"/>
    <property type="evidence" value="ECO:0007669"/>
    <property type="project" value="TreeGrafter"/>
</dbReference>
<dbReference type="GO" id="GO:0005634">
    <property type="term" value="C:nucleus"/>
    <property type="evidence" value="ECO:0007669"/>
    <property type="project" value="TreeGrafter"/>
</dbReference>
<dbReference type="GO" id="GO:0000151">
    <property type="term" value="C:ubiquitin ligase complex"/>
    <property type="evidence" value="ECO:0007669"/>
    <property type="project" value="TreeGrafter"/>
</dbReference>
<dbReference type="Pfam" id="PF09814">
    <property type="entry name" value="HECT_2"/>
    <property type="match status" value="1"/>
</dbReference>